<evidence type="ECO:0000256" key="1">
    <source>
        <dbReference type="SAM" id="Coils"/>
    </source>
</evidence>
<dbReference type="InterPro" id="IPR038729">
    <property type="entry name" value="Rad50/SbcC_AAA"/>
</dbReference>
<feature type="domain" description="Rad50/SbcC-type AAA" evidence="2">
    <location>
        <begin position="6"/>
        <end position="251"/>
    </location>
</feature>
<dbReference type="AlphaFoldDB" id="A0A7C3SRR6"/>
<accession>A0A7C3SRR6</accession>
<gene>
    <name evidence="3" type="ORF">ENV35_07520</name>
</gene>
<dbReference type="Gene3D" id="3.40.50.300">
    <property type="entry name" value="P-loop containing nucleotide triphosphate hydrolases"/>
    <property type="match status" value="2"/>
</dbReference>
<keyword evidence="1" id="KW-0175">Coiled coil</keyword>
<feature type="coiled-coil region" evidence="1">
    <location>
        <begin position="510"/>
        <end position="723"/>
    </location>
</feature>
<comment type="caution">
    <text evidence="3">The sequence shown here is derived from an EMBL/GenBank/DDBJ whole genome shotgun (WGS) entry which is preliminary data.</text>
</comment>
<dbReference type="Pfam" id="PF13476">
    <property type="entry name" value="AAA_23"/>
    <property type="match status" value="1"/>
</dbReference>
<dbReference type="EMBL" id="DTGA01000199">
    <property type="protein sequence ID" value="HGB31704.1"/>
    <property type="molecule type" value="Genomic_DNA"/>
</dbReference>
<dbReference type="GO" id="GO:0006302">
    <property type="term" value="P:double-strand break repair"/>
    <property type="evidence" value="ECO:0007669"/>
    <property type="project" value="InterPro"/>
</dbReference>
<feature type="coiled-coil region" evidence="1">
    <location>
        <begin position="167"/>
        <end position="325"/>
    </location>
</feature>
<protein>
    <submittedName>
        <fullName evidence="3">SMC family ATPase</fullName>
    </submittedName>
</protein>
<organism evidence="3">
    <name type="scientific">Dictyoglomus turgidum</name>
    <dbReference type="NCBI Taxonomy" id="513050"/>
    <lineage>
        <taxon>Bacteria</taxon>
        <taxon>Pseudomonadati</taxon>
        <taxon>Dictyoglomota</taxon>
        <taxon>Dictyoglomia</taxon>
        <taxon>Dictyoglomales</taxon>
        <taxon>Dictyoglomaceae</taxon>
        <taxon>Dictyoglomus</taxon>
    </lineage>
</organism>
<dbReference type="SUPFAM" id="SSF52540">
    <property type="entry name" value="P-loop containing nucleoside triphosphate hydrolases"/>
    <property type="match status" value="1"/>
</dbReference>
<proteinExistence type="predicted"/>
<reference evidence="3" key="1">
    <citation type="journal article" date="2020" name="mSystems">
        <title>Genome- and Community-Level Interaction Insights into Carbon Utilization and Element Cycling Functions of Hydrothermarchaeota in Hydrothermal Sediment.</title>
        <authorList>
            <person name="Zhou Z."/>
            <person name="Liu Y."/>
            <person name="Xu W."/>
            <person name="Pan J."/>
            <person name="Luo Z.H."/>
            <person name="Li M."/>
        </authorList>
    </citation>
    <scope>NUCLEOTIDE SEQUENCE [LARGE SCALE GENOMIC DNA]</scope>
    <source>
        <strain evidence="3">SpSt-751</strain>
    </source>
</reference>
<sequence length="971" mass="114798">MIKLVSLKLRNFKQYEIASINFPDQGRILIKGRNEAGKSSIFEAIFFALFGDTLYLATMGDLIRFGSNESIVELTVKTNDKLITIRRILSLNKTQDASLVIKNINEQSTKQEIVKGVKNVNSRIVKEIGLDKDILLNTCLIAQKKLDTLESLNAGDRRKIISKLFNLDYLLNISEKAKQIKNELENQKPQYELLKKAGEAKRVLPEIEKELEKIHREMERIEKIEKSKNIYNLEETLNNLNEEIRGLEQNLENLKNKVETLEFLRDEKRKIEEIISIKEKLQILENQKEKLQKEITNLEERITKEKELLDQLEELNNIIKIKQEIEKLDKVLSDGNNLLSNFQERFTKYKDLESKTLKEKELLKEKEKLQKEEENLLLKKSLLELRVKKLRDILGKIQEIPKLEDTYKRTLEYHQQKNKVYELISKVQKSKNYFLTSSFITALSLILATFLSKIFFIITGLSTILSIYFYQNYTKINKEFTKAKNLQEYIEKDIPLELREKNQEELASILNKIQKKKTYKNEQIERLEEKLKIKLNQINNLITDLAQKKAYIESELKNIDSYKNEMHKLLLEFQEKLKESTLNKIEDKLKKLSDTLKKKEEELISLREKDTMPDKELSYLISQKGSIENEIENIRRLKEEVERKRRDYQNMENEILKEKTNLEVKMKELKRNDDEYLSEIEEIIKQLENEKVKEEYEKFSQELNKKKGEKNSIEKNYLDLINEFSKRFVGEDWRNYINEVMDENLKEELITKEKELLQQKGEKEGILKEYELKTGNKREDLDPERINQEYNKLEKEITKMNYAMKIVDTTRETILKAIRPRTESFMQKILPILTSDRYHYVEIGDDYKLKVYTSFKKEPLEKTIFSGGTQDQLSLALRLAFAMATLPQDKGIQPKFIFLDEPLGSFDEDRAKGLLYLLTEGEVAEHFDQIFVVTHIPIDESIFDEIYYVENGKITKVQENTTQSLDYEDIS</sequence>
<name>A0A7C3SRR6_9BACT</name>
<dbReference type="PANTHER" id="PTHR41259:SF1">
    <property type="entry name" value="DOUBLE-STRAND BREAK REPAIR RAD50 ATPASE, PUTATIVE-RELATED"/>
    <property type="match status" value="1"/>
</dbReference>
<evidence type="ECO:0000313" key="3">
    <source>
        <dbReference type="EMBL" id="HGB31704.1"/>
    </source>
</evidence>
<dbReference type="InterPro" id="IPR027417">
    <property type="entry name" value="P-loop_NTPase"/>
</dbReference>
<feature type="coiled-coil region" evidence="1">
    <location>
        <begin position="352"/>
        <end position="386"/>
    </location>
</feature>
<dbReference type="GO" id="GO:0016887">
    <property type="term" value="F:ATP hydrolysis activity"/>
    <property type="evidence" value="ECO:0007669"/>
    <property type="project" value="InterPro"/>
</dbReference>
<dbReference type="PANTHER" id="PTHR41259">
    <property type="entry name" value="DOUBLE-STRAND BREAK REPAIR RAD50 ATPASE, PUTATIVE-RELATED"/>
    <property type="match status" value="1"/>
</dbReference>
<evidence type="ECO:0000259" key="2">
    <source>
        <dbReference type="Pfam" id="PF13476"/>
    </source>
</evidence>